<evidence type="ECO:0000256" key="1">
    <source>
        <dbReference type="SAM" id="Phobius"/>
    </source>
</evidence>
<feature type="transmembrane region" description="Helical" evidence="1">
    <location>
        <begin position="77"/>
        <end position="96"/>
    </location>
</feature>
<name>A0ABT1NTS2_9MICC</name>
<proteinExistence type="predicted"/>
<dbReference type="PANTHER" id="PTHR34351">
    <property type="entry name" value="SLR1927 PROTEIN-RELATED"/>
    <property type="match status" value="1"/>
</dbReference>
<comment type="caution">
    <text evidence="3">The sequence shown here is derived from an EMBL/GenBank/DDBJ whole genome shotgun (WGS) entry which is preliminary data.</text>
</comment>
<accession>A0ABT1NTS2</accession>
<keyword evidence="4" id="KW-1185">Reference proteome</keyword>
<keyword evidence="1" id="KW-0812">Transmembrane</keyword>
<dbReference type="PANTHER" id="PTHR34351:SF1">
    <property type="entry name" value="SLR1927 PROTEIN"/>
    <property type="match status" value="1"/>
</dbReference>
<dbReference type="RefSeq" id="WP_255866248.1">
    <property type="nucleotide sequence ID" value="NZ_CP104263.1"/>
</dbReference>
<protein>
    <submittedName>
        <fullName evidence="3">DUF58 domain-containing protein</fullName>
    </submittedName>
</protein>
<evidence type="ECO:0000313" key="3">
    <source>
        <dbReference type="EMBL" id="MCQ1951126.1"/>
    </source>
</evidence>
<dbReference type="Proteomes" id="UP001206924">
    <property type="component" value="Unassembled WGS sequence"/>
</dbReference>
<dbReference type="EMBL" id="JANFLP010000014">
    <property type="protein sequence ID" value="MCQ1951126.1"/>
    <property type="molecule type" value="Genomic_DNA"/>
</dbReference>
<evidence type="ECO:0000313" key="4">
    <source>
        <dbReference type="Proteomes" id="UP001206924"/>
    </source>
</evidence>
<gene>
    <name evidence="3" type="ORF">NNX28_14475</name>
</gene>
<dbReference type="Pfam" id="PF01882">
    <property type="entry name" value="DUF58"/>
    <property type="match status" value="1"/>
</dbReference>
<keyword evidence="1" id="KW-0472">Membrane</keyword>
<feature type="transmembrane region" description="Helical" evidence="1">
    <location>
        <begin position="102"/>
        <end position="125"/>
    </location>
</feature>
<keyword evidence="1" id="KW-1133">Transmembrane helix</keyword>
<reference evidence="3 4" key="1">
    <citation type="submission" date="2022-07" db="EMBL/GenBank/DDBJ databases">
        <title>Novel species in genus Arthrobacter.</title>
        <authorList>
            <person name="Liu Y."/>
        </authorList>
    </citation>
    <scope>NUCLEOTIDE SEQUENCE [LARGE SCALE GENOMIC DNA]</scope>
    <source>
        <strain evidence="4">zg-Y859</strain>
    </source>
</reference>
<organism evidence="3 4">
    <name type="scientific">Arthrobacter jinronghuae</name>
    <dbReference type="NCBI Taxonomy" id="2964609"/>
    <lineage>
        <taxon>Bacteria</taxon>
        <taxon>Bacillati</taxon>
        <taxon>Actinomycetota</taxon>
        <taxon>Actinomycetes</taxon>
        <taxon>Micrococcales</taxon>
        <taxon>Micrococcaceae</taxon>
        <taxon>Arthrobacter</taxon>
    </lineage>
</organism>
<dbReference type="InterPro" id="IPR002881">
    <property type="entry name" value="DUF58"/>
</dbReference>
<evidence type="ECO:0000259" key="2">
    <source>
        <dbReference type="Pfam" id="PF01882"/>
    </source>
</evidence>
<sequence length="452" mass="47963">MPKFPGRTGRWSRRAAVSLRRRILRLRRAFLRSAYWRAAAPKLAPAARRLAPVLERTGAGLGSAGHRLRAAMAAVSPLGWLAVGLTFVLVLLGTVFNWQEALVAAVGSGVLLVLGTAFVVGRLSYDVALDLARTRVAVGDAAVGSLSITSTAARSMLPVTFELPVGGAVAAFDLPRMRPGQTHEELFSIPTRRRAVIGVGPVESVRQDPLRLMGRRLIWADAVDLYVHPRTVSLSGSTTGFIRDLEGEPTTDLSSSDVAFHALRAYVPGDDRRHIHWKTTARTGTLMVRQFEETRRSHVAVALSLSSAEYASEEDLELAVSVAGSLGVQAFREQLALSVLTQDGPLRCVTAGAMLDGLTVAEGQTRTSGIVDLARITADAVPNASVVFLVTGTEPNGAALRSASMKVPPGIRCIALRCGTGMEPALAAIGELAVLDIGDLHSLPGVLRKAVA</sequence>
<feature type="domain" description="DUF58" evidence="2">
    <location>
        <begin position="263"/>
        <end position="333"/>
    </location>
</feature>